<protein>
    <submittedName>
        <fullName evidence="1">tRNA dimethylallyltransferase protein</fullName>
        <ecNumber evidence="1">2.5.1.75</ecNumber>
    </submittedName>
</protein>
<evidence type="ECO:0000313" key="2">
    <source>
        <dbReference type="Proteomes" id="UP000827976"/>
    </source>
</evidence>
<dbReference type="Proteomes" id="UP000827976">
    <property type="component" value="Chromosome 10"/>
</dbReference>
<sequence length="495" mass="55585">MGDGKSSPNPSSDGEEEVRREMPAKKKVVVVMGATGAGKSKLAIDLASYLPCPIEIVNADSMQVYQGLDVLTNKVPLSERQGVPHHLLGTVAASEEFTSKDFRDLAIAIIDDILARDRVPVIVGGTNYYIQALVSPFLVDDVVDDITACSLNSSRELKSVDSCAGYERLKEIDPVAANRIHPNDHRKINRYLSLYESSGVPPSSLFQGEAAKKWGRADCLRYDCCFIWVDAALPVLDRFVDQRVDCMIAGGLLNEVHEIYKPNADYTRGLRQAIGVREFEEFFRYYFSNTMADGTCVCGNCSAYNSEDGTPSSINEYEEALEPNFLEILNSNDNNLKVLLCESIDKLKANTRKLVRRQKRRLNQLKKYFGWDLHNVDATEALLNTYSDSWSVAVVQPCVDFVKTFLSDHELDPLICKTAPFNTNNEALTSRDLWSQRICEPCGNQILRGAHEWEQHEKGRRHRKQILRLKKKKSSSSMIDCSGHPSDEDYSVCFT</sequence>
<comment type="caution">
    <text evidence="1">The sequence shown here is derived from an EMBL/GenBank/DDBJ whole genome shotgun (WGS) entry which is preliminary data.</text>
</comment>
<organism evidence="1 2">
    <name type="scientific">Dioscorea alata</name>
    <name type="common">Purple yam</name>
    <dbReference type="NCBI Taxonomy" id="55571"/>
    <lineage>
        <taxon>Eukaryota</taxon>
        <taxon>Viridiplantae</taxon>
        <taxon>Streptophyta</taxon>
        <taxon>Embryophyta</taxon>
        <taxon>Tracheophyta</taxon>
        <taxon>Spermatophyta</taxon>
        <taxon>Magnoliopsida</taxon>
        <taxon>Liliopsida</taxon>
        <taxon>Dioscoreales</taxon>
        <taxon>Dioscoreaceae</taxon>
        <taxon>Dioscorea</taxon>
    </lineage>
</organism>
<accession>A0ACB7VCD7</accession>
<name>A0ACB7VCD7_DIOAL</name>
<keyword evidence="2" id="KW-1185">Reference proteome</keyword>
<keyword evidence="1" id="KW-0808">Transferase</keyword>
<evidence type="ECO:0000313" key="1">
    <source>
        <dbReference type="EMBL" id="KAH7671434.1"/>
    </source>
</evidence>
<gene>
    <name evidence="1" type="ORF">IHE45_10G093200</name>
</gene>
<dbReference type="EMBL" id="CM037020">
    <property type="protein sequence ID" value="KAH7671434.1"/>
    <property type="molecule type" value="Genomic_DNA"/>
</dbReference>
<dbReference type="EC" id="2.5.1.75" evidence="1"/>
<reference evidence="2" key="1">
    <citation type="journal article" date="2022" name="Nat. Commun.">
        <title>Chromosome evolution and the genetic basis of agronomically important traits in greater yam.</title>
        <authorList>
            <person name="Bredeson J.V."/>
            <person name="Lyons J.B."/>
            <person name="Oniyinde I.O."/>
            <person name="Okereke N.R."/>
            <person name="Kolade O."/>
            <person name="Nnabue I."/>
            <person name="Nwadili C.O."/>
            <person name="Hribova E."/>
            <person name="Parker M."/>
            <person name="Nwogha J."/>
            <person name="Shu S."/>
            <person name="Carlson J."/>
            <person name="Kariba R."/>
            <person name="Muthemba S."/>
            <person name="Knop K."/>
            <person name="Barton G.J."/>
            <person name="Sherwood A.V."/>
            <person name="Lopez-Montes A."/>
            <person name="Asiedu R."/>
            <person name="Jamnadass R."/>
            <person name="Muchugi A."/>
            <person name="Goodstein D."/>
            <person name="Egesi C.N."/>
            <person name="Featherston J."/>
            <person name="Asfaw A."/>
            <person name="Simpson G.G."/>
            <person name="Dolezel J."/>
            <person name="Hendre P.S."/>
            <person name="Van Deynze A."/>
            <person name="Kumar P.L."/>
            <person name="Obidiegwu J.E."/>
            <person name="Bhattacharjee R."/>
            <person name="Rokhsar D.S."/>
        </authorList>
    </citation>
    <scope>NUCLEOTIDE SEQUENCE [LARGE SCALE GENOMIC DNA]</scope>
    <source>
        <strain evidence="2">cv. TDa95/00328</strain>
    </source>
</reference>
<proteinExistence type="predicted"/>